<accession>A0AAD9F920</accession>
<keyword evidence="2" id="KW-1185">Reference proteome</keyword>
<proteinExistence type="predicted"/>
<evidence type="ECO:0000313" key="1">
    <source>
        <dbReference type="EMBL" id="KAK1890180.1"/>
    </source>
</evidence>
<dbReference type="InterPro" id="IPR016186">
    <property type="entry name" value="C-type_lectin-like/link_sf"/>
</dbReference>
<name>A0AAD9F920_DISEL</name>
<sequence>MGLVLFVTWTRAPEVDQTAKTSGHELMERLQQCQRERQEVILMLHTVTQVGQQDDRSWIESSEFCLQLNSSLAVIRDPAEMEFIQGVMSRFPLPLPVGGTDGCSAGGAVAVGGRGGRPAIHAGDGGVGC</sequence>
<protein>
    <submittedName>
        <fullName evidence="1">C-type lectin domain family 5 member A</fullName>
    </submittedName>
</protein>
<dbReference type="InterPro" id="IPR016187">
    <property type="entry name" value="CTDL_fold"/>
</dbReference>
<evidence type="ECO:0000313" key="2">
    <source>
        <dbReference type="Proteomes" id="UP001228049"/>
    </source>
</evidence>
<dbReference type="Proteomes" id="UP001228049">
    <property type="component" value="Unassembled WGS sequence"/>
</dbReference>
<dbReference type="EMBL" id="JASDAP010000016">
    <property type="protein sequence ID" value="KAK1890180.1"/>
    <property type="molecule type" value="Genomic_DNA"/>
</dbReference>
<dbReference type="AlphaFoldDB" id="A0AAD9F920"/>
<comment type="caution">
    <text evidence="1">The sequence shown here is derived from an EMBL/GenBank/DDBJ whole genome shotgun (WGS) entry which is preliminary data.</text>
</comment>
<organism evidence="1 2">
    <name type="scientific">Dissostichus eleginoides</name>
    <name type="common">Patagonian toothfish</name>
    <name type="synonym">Dissostichus amissus</name>
    <dbReference type="NCBI Taxonomy" id="100907"/>
    <lineage>
        <taxon>Eukaryota</taxon>
        <taxon>Metazoa</taxon>
        <taxon>Chordata</taxon>
        <taxon>Craniata</taxon>
        <taxon>Vertebrata</taxon>
        <taxon>Euteleostomi</taxon>
        <taxon>Actinopterygii</taxon>
        <taxon>Neopterygii</taxon>
        <taxon>Teleostei</taxon>
        <taxon>Neoteleostei</taxon>
        <taxon>Acanthomorphata</taxon>
        <taxon>Eupercaria</taxon>
        <taxon>Perciformes</taxon>
        <taxon>Notothenioidei</taxon>
        <taxon>Nototheniidae</taxon>
        <taxon>Dissostichus</taxon>
    </lineage>
</organism>
<gene>
    <name evidence="1" type="ORF">KUDE01_014852</name>
</gene>
<dbReference type="Gene3D" id="3.10.100.10">
    <property type="entry name" value="Mannose-Binding Protein A, subunit A"/>
    <property type="match status" value="1"/>
</dbReference>
<reference evidence="1" key="1">
    <citation type="submission" date="2023-04" db="EMBL/GenBank/DDBJ databases">
        <title>Chromosome-level genome of Chaenocephalus aceratus.</title>
        <authorList>
            <person name="Park H."/>
        </authorList>
    </citation>
    <scope>NUCLEOTIDE SEQUENCE</scope>
    <source>
        <strain evidence="1">DE</strain>
        <tissue evidence="1">Muscle</tissue>
    </source>
</reference>
<dbReference type="SUPFAM" id="SSF56436">
    <property type="entry name" value="C-type lectin-like"/>
    <property type="match status" value="1"/>
</dbReference>